<dbReference type="GO" id="GO:0030014">
    <property type="term" value="C:CCR4-NOT complex"/>
    <property type="evidence" value="ECO:0007669"/>
    <property type="project" value="InterPro"/>
</dbReference>
<dbReference type="OrthoDB" id="1164111at2759"/>
<dbReference type="AlphaFoldDB" id="A0A660KSN4"/>
<dbReference type="Proteomes" id="UP000327013">
    <property type="component" value="Chromosome 4"/>
</dbReference>
<keyword evidence="2" id="KW-1185">Reference proteome</keyword>
<accession>A0A660KSN4</accession>
<dbReference type="InterPro" id="IPR039637">
    <property type="entry name" value="CNOT7/CNOT8/Pop2"/>
</dbReference>
<dbReference type="GO" id="GO:0004535">
    <property type="term" value="F:poly(A)-specific ribonuclease activity"/>
    <property type="evidence" value="ECO:0007669"/>
    <property type="project" value="InterPro"/>
</dbReference>
<dbReference type="PANTHER" id="PTHR10797">
    <property type="entry name" value="CCR4-NOT TRANSCRIPTION COMPLEX SUBUNIT"/>
    <property type="match status" value="1"/>
</dbReference>
<evidence type="ECO:0000313" key="2">
    <source>
        <dbReference type="Proteomes" id="UP000327013"/>
    </source>
</evidence>
<reference evidence="1 2" key="1">
    <citation type="submission" date="2019-06" db="EMBL/GenBank/DDBJ databases">
        <title>A chromosomal-level reference genome of Carpinus fangiana (Coryloideae, Betulaceae).</title>
        <authorList>
            <person name="Yang X."/>
            <person name="Wang Z."/>
            <person name="Zhang L."/>
            <person name="Hao G."/>
            <person name="Liu J."/>
            <person name="Yang Y."/>
        </authorList>
    </citation>
    <scope>NUCLEOTIDE SEQUENCE [LARGE SCALE GENOMIC DNA]</scope>
    <source>
        <strain evidence="1">Cfa_2016G</strain>
        <tissue evidence="1">Leaf</tissue>
    </source>
</reference>
<dbReference type="Gene3D" id="3.30.420.10">
    <property type="entry name" value="Ribonuclease H-like superfamily/Ribonuclease H"/>
    <property type="match status" value="1"/>
</dbReference>
<name>A0A660KSN4_9ROSI</name>
<evidence type="ECO:0000313" key="1">
    <source>
        <dbReference type="EMBL" id="KAE8036956.1"/>
    </source>
</evidence>
<dbReference type="InterPro" id="IPR036397">
    <property type="entry name" value="RNaseH_sf"/>
</dbReference>
<dbReference type="GO" id="GO:0003676">
    <property type="term" value="F:nucleic acid binding"/>
    <property type="evidence" value="ECO:0007669"/>
    <property type="project" value="InterPro"/>
</dbReference>
<dbReference type="InterPro" id="IPR012337">
    <property type="entry name" value="RNaseH-like_sf"/>
</dbReference>
<sequence>MTPPVIVRKVWQHNLDEELMKLNVESTKLALRDVNSNLTICDASGEKSCCCWEFNFKGFDQHIEFYNKESIALLNRQGIDFHKNRDMGIDPFVFQELMLNCDLLYNSRISWFTFDTAYDFGYFISTNSCFLKDDKNFRPGRDWAYVYRRSKSYGSWKVVAQISSEAYCLDTAPIHKVFHVSVLSKWLGARAPTLFTGVPPVDPLRVLSISDTSKGNKKEVSSNY</sequence>
<gene>
    <name evidence="1" type="ORF">FH972_009587</name>
</gene>
<dbReference type="SUPFAM" id="SSF53098">
    <property type="entry name" value="Ribonuclease H-like"/>
    <property type="match status" value="1"/>
</dbReference>
<proteinExistence type="predicted"/>
<organism evidence="1 2">
    <name type="scientific">Carpinus fangiana</name>
    <dbReference type="NCBI Taxonomy" id="176857"/>
    <lineage>
        <taxon>Eukaryota</taxon>
        <taxon>Viridiplantae</taxon>
        <taxon>Streptophyta</taxon>
        <taxon>Embryophyta</taxon>
        <taxon>Tracheophyta</taxon>
        <taxon>Spermatophyta</taxon>
        <taxon>Magnoliopsida</taxon>
        <taxon>eudicotyledons</taxon>
        <taxon>Gunneridae</taxon>
        <taxon>Pentapetalae</taxon>
        <taxon>rosids</taxon>
        <taxon>fabids</taxon>
        <taxon>Fagales</taxon>
        <taxon>Betulaceae</taxon>
        <taxon>Carpinus</taxon>
    </lineage>
</organism>
<protein>
    <submittedName>
        <fullName evidence="1">Uncharacterized protein</fullName>
    </submittedName>
</protein>
<dbReference type="EMBL" id="CM017324">
    <property type="protein sequence ID" value="KAE8036956.1"/>
    <property type="molecule type" value="Genomic_DNA"/>
</dbReference>